<reference evidence="4 5" key="1">
    <citation type="submission" date="2020-08" db="EMBL/GenBank/DDBJ databases">
        <title>Complete genome sequence of Entomobacter blattae G55GP.</title>
        <authorList>
            <person name="Poehlein A."/>
            <person name="Guzman J."/>
            <person name="Daniel R."/>
            <person name="Vilcinskas A."/>
        </authorList>
    </citation>
    <scope>NUCLEOTIDE SEQUENCE [LARGE SCALE GENOMIC DNA]</scope>
    <source>
        <strain evidence="4 5">G55GP</strain>
    </source>
</reference>
<dbReference type="AlphaFoldDB" id="A0A7H1NQA5"/>
<evidence type="ECO:0000313" key="4">
    <source>
        <dbReference type="EMBL" id="QNT77965.1"/>
    </source>
</evidence>
<organism evidence="4 5">
    <name type="scientific">Entomobacter blattae</name>
    <dbReference type="NCBI Taxonomy" id="2762277"/>
    <lineage>
        <taxon>Bacteria</taxon>
        <taxon>Pseudomonadati</taxon>
        <taxon>Pseudomonadota</taxon>
        <taxon>Alphaproteobacteria</taxon>
        <taxon>Acetobacterales</taxon>
        <taxon>Acetobacteraceae</taxon>
        <taxon>Entomobacter</taxon>
    </lineage>
</organism>
<dbReference type="Proteomes" id="UP000516349">
    <property type="component" value="Chromosome"/>
</dbReference>
<evidence type="ECO:0000256" key="2">
    <source>
        <dbReference type="RuleBase" id="RU003875"/>
    </source>
</evidence>
<accession>A0A7H1NQA5</accession>
<dbReference type="PRINTS" id="PR01346">
    <property type="entry name" value="HELNAPAPROT"/>
</dbReference>
<gene>
    <name evidence="4" type="primary">dps</name>
    <name evidence="4" type="ORF">JGUZn3_07240</name>
</gene>
<dbReference type="PROSITE" id="PS00818">
    <property type="entry name" value="DPS_1"/>
    <property type="match status" value="1"/>
</dbReference>
<keyword evidence="5" id="KW-1185">Reference proteome</keyword>
<dbReference type="GO" id="GO:0016722">
    <property type="term" value="F:oxidoreductase activity, acting on metal ions"/>
    <property type="evidence" value="ECO:0007669"/>
    <property type="project" value="InterPro"/>
</dbReference>
<dbReference type="SUPFAM" id="SSF47240">
    <property type="entry name" value="Ferritin-like"/>
    <property type="match status" value="1"/>
</dbReference>
<dbReference type="InterPro" id="IPR023188">
    <property type="entry name" value="DPS_DNA-bd_CS"/>
</dbReference>
<keyword evidence="4" id="KW-0560">Oxidoreductase</keyword>
<dbReference type="EMBL" id="CP060244">
    <property type="protein sequence ID" value="QNT77965.1"/>
    <property type="molecule type" value="Genomic_DNA"/>
</dbReference>
<dbReference type="GO" id="GO:0008199">
    <property type="term" value="F:ferric iron binding"/>
    <property type="evidence" value="ECO:0007669"/>
    <property type="project" value="InterPro"/>
</dbReference>
<dbReference type="EC" id="1.16.-.-" evidence="4"/>
<dbReference type="InterPro" id="IPR012347">
    <property type="entry name" value="Ferritin-like"/>
</dbReference>
<proteinExistence type="inferred from homology"/>
<comment type="similarity">
    <text evidence="1 2">Belongs to the Dps family.</text>
</comment>
<dbReference type="InterPro" id="IPR008331">
    <property type="entry name" value="Ferritin_DPS_dom"/>
</dbReference>
<evidence type="ECO:0000259" key="3">
    <source>
        <dbReference type="Pfam" id="PF00210"/>
    </source>
</evidence>
<dbReference type="PANTHER" id="PTHR42932:SF3">
    <property type="entry name" value="DNA PROTECTION DURING STARVATION PROTEIN"/>
    <property type="match status" value="1"/>
</dbReference>
<dbReference type="InterPro" id="IPR009078">
    <property type="entry name" value="Ferritin-like_SF"/>
</dbReference>
<dbReference type="PIRSF" id="PIRSF005900">
    <property type="entry name" value="Dps"/>
    <property type="match status" value="1"/>
</dbReference>
<dbReference type="InterPro" id="IPR002177">
    <property type="entry name" value="DPS_DNA-bd"/>
</dbReference>
<dbReference type="PANTHER" id="PTHR42932">
    <property type="entry name" value="GENERAL STRESS PROTEIN 20U"/>
    <property type="match status" value="1"/>
</dbReference>
<dbReference type="CDD" id="cd01043">
    <property type="entry name" value="DPS"/>
    <property type="match status" value="1"/>
</dbReference>
<dbReference type="Gene3D" id="1.20.1260.10">
    <property type="match status" value="1"/>
</dbReference>
<sequence length="165" mass="18285">MTTKPSLRSTRNSLPSNTKTVSIQLLNARLADGIDLALTIKQAHWNIKGSSFYGVHTMLDTFRGELDNFNDTMAERVAALGGIALGTVPDVSKSKLPTYPTNVLKIPDHVHALIERYAAFTQSIRENIDAADEAGDMDTADIFTEISRGIEKQLWFLESLVYDEK</sequence>
<dbReference type="RefSeq" id="WP_203414352.1">
    <property type="nucleotide sequence ID" value="NZ_CP060244.1"/>
</dbReference>
<evidence type="ECO:0000313" key="5">
    <source>
        <dbReference type="Proteomes" id="UP000516349"/>
    </source>
</evidence>
<dbReference type="Pfam" id="PF00210">
    <property type="entry name" value="Ferritin"/>
    <property type="match status" value="1"/>
</dbReference>
<feature type="domain" description="Ferritin/DPS" evidence="3">
    <location>
        <begin position="23"/>
        <end position="161"/>
    </location>
</feature>
<evidence type="ECO:0000256" key="1">
    <source>
        <dbReference type="ARBA" id="ARBA00009497"/>
    </source>
</evidence>
<name>A0A7H1NQA5_9PROT</name>
<protein>
    <submittedName>
        <fullName evidence="4">DNA protection during starvation protein</fullName>
        <ecNumber evidence="4">1.16.-.-</ecNumber>
    </submittedName>
</protein>
<dbReference type="NCBIfam" id="NF006975">
    <property type="entry name" value="PRK09448.1"/>
    <property type="match status" value="1"/>
</dbReference>
<dbReference type="KEGG" id="ebla:JGUZn3_07240"/>